<comment type="caution">
    <text evidence="2">The sequence shown here is derived from an EMBL/GenBank/DDBJ whole genome shotgun (WGS) entry which is preliminary data.</text>
</comment>
<reference evidence="2" key="1">
    <citation type="submission" date="2023-10" db="EMBL/GenBank/DDBJ databases">
        <authorList>
            <person name="Chen Y."/>
            <person name="Shah S."/>
            <person name="Dougan E. K."/>
            <person name="Thang M."/>
            <person name="Chan C."/>
        </authorList>
    </citation>
    <scope>NUCLEOTIDE SEQUENCE [LARGE SCALE GENOMIC DNA]</scope>
</reference>
<dbReference type="Gene3D" id="3.40.50.300">
    <property type="entry name" value="P-loop containing nucleotide triphosphate hydrolases"/>
    <property type="match status" value="2"/>
</dbReference>
<dbReference type="Proteomes" id="UP001189429">
    <property type="component" value="Unassembled WGS sequence"/>
</dbReference>
<evidence type="ECO:0000256" key="1">
    <source>
        <dbReference type="SAM" id="MobiDB-lite"/>
    </source>
</evidence>
<feature type="compositionally biased region" description="Acidic residues" evidence="1">
    <location>
        <begin position="68"/>
        <end position="88"/>
    </location>
</feature>
<feature type="compositionally biased region" description="Basic and acidic residues" evidence="1">
    <location>
        <begin position="728"/>
        <end position="741"/>
    </location>
</feature>
<feature type="region of interest" description="Disordered" evidence="1">
    <location>
        <begin position="1"/>
        <end position="110"/>
    </location>
</feature>
<feature type="compositionally biased region" description="Low complexity" evidence="1">
    <location>
        <begin position="21"/>
        <end position="67"/>
    </location>
</feature>
<keyword evidence="3" id="KW-1185">Reference proteome</keyword>
<dbReference type="EMBL" id="CAUYUJ010016991">
    <property type="protein sequence ID" value="CAK0870720.1"/>
    <property type="molecule type" value="Genomic_DNA"/>
</dbReference>
<dbReference type="InterPro" id="IPR027417">
    <property type="entry name" value="P-loop_NTPase"/>
</dbReference>
<proteinExistence type="predicted"/>
<feature type="region of interest" description="Disordered" evidence="1">
    <location>
        <begin position="760"/>
        <end position="795"/>
    </location>
</feature>
<evidence type="ECO:0008006" key="4">
    <source>
        <dbReference type="Google" id="ProtNLM"/>
    </source>
</evidence>
<protein>
    <recommendedName>
        <fullName evidence="4">RNA helicase</fullName>
    </recommendedName>
</protein>
<feature type="region of interest" description="Disordered" evidence="1">
    <location>
        <begin position="718"/>
        <end position="743"/>
    </location>
</feature>
<gene>
    <name evidence="2" type="ORF">PCOR1329_LOCUS56750</name>
</gene>
<organism evidence="2 3">
    <name type="scientific">Prorocentrum cordatum</name>
    <dbReference type="NCBI Taxonomy" id="2364126"/>
    <lineage>
        <taxon>Eukaryota</taxon>
        <taxon>Sar</taxon>
        <taxon>Alveolata</taxon>
        <taxon>Dinophyceae</taxon>
        <taxon>Prorocentrales</taxon>
        <taxon>Prorocentraceae</taxon>
        <taxon>Prorocentrum</taxon>
    </lineage>
</organism>
<evidence type="ECO:0000313" key="3">
    <source>
        <dbReference type="Proteomes" id="UP001189429"/>
    </source>
</evidence>
<feature type="non-terminal residue" evidence="2">
    <location>
        <position position="795"/>
    </location>
</feature>
<evidence type="ECO:0000313" key="2">
    <source>
        <dbReference type="EMBL" id="CAK0870720.1"/>
    </source>
</evidence>
<feature type="compositionally biased region" description="Basic and acidic residues" evidence="1">
    <location>
        <begin position="93"/>
        <end position="109"/>
    </location>
</feature>
<dbReference type="SUPFAM" id="SSF52540">
    <property type="entry name" value="P-loop containing nucleoside triphosphate hydrolases"/>
    <property type="match status" value="1"/>
</dbReference>
<feature type="compositionally biased region" description="Basic residues" evidence="1">
    <location>
        <begin position="762"/>
        <end position="788"/>
    </location>
</feature>
<name>A0ABN9VCC3_9DINO</name>
<accession>A0ABN9VCC3</accession>
<sequence length="795" mass="86817">MEPLASLPELPPSDCPDLQKASTGSTEAPSTSGSGSSTSDSDSDSGSNSRRSGAAADAASSDGNSSDSDSDSELTDISDEEAVDEDADSAPVDPKDLVTEVPKAPKDPKYPVTWEGASAPGVPGFNKIAALRLLRPLKKAAKVAAAALEGPVPPAGKSVACPPLQPHQESVALLLHPQSPVTRLLVDHPTGSGKTREMIRVLDNFFSDHRPKVPIFPKEPVCRNFYAELLRWPSRYRDFFCCLNPEEAKQACGLRSWRKRREQLWDLSDLDETELRRLCAALRETLEMKGWFYMGCMVRSKRNDFKKRFPNDELPGGPLRALRYSSAGGRHTQLREGWPISALLKVAFDHDGKNVYSNKIVLMDEVHNLVRAQTQYLEQLTNLRELLAGARGMVLAGFTGTPILNEATEGRQLLDVIKGKLAPPGDEGFLSSFPFRPKELFPVSLPHGIPDATLTPKLRRRLVQRVALNGEALKRYDIKRRKGMPEQTLHRYCNLSVHFGSLHSGRSGTKARVLADMAACAPKLDAIARDVARRPEKALVLINRSSGLEALLEHLRALASAAGTPAEEGQAARPAFGVATMDQLAAFNSRGNLRGQTFRVLVADALTCSEGVSFFGVRRLHLADVPKTPSALIQSVGRTIRMHGHRGLPVEERTVTTVLHVAGMPRWMRSPLGAFALQAQKKHDNPQATFGGARQMLRTLMKAGSSSLEQFKALVDERSGPPAAAAREGADASDAREKKPLEPSQMVSLLERLSLWEEAKTMRSRQQKLKRKPGHFKQRVAKAAKMAKAKPAPAA</sequence>